<dbReference type="Proteomes" id="UP000003919">
    <property type="component" value="Chromosome"/>
</dbReference>
<proteinExistence type="predicted"/>
<dbReference type="EMBL" id="AAXU02000001">
    <property type="protein sequence ID" value="EAZ83150.1"/>
    <property type="molecule type" value="Genomic_DNA"/>
</dbReference>
<reference evidence="1 2" key="1">
    <citation type="journal article" date="2011" name="J. Bacteriol.">
        <title>Complete genome sequence of Algoriphagus sp. PR1, bacterial prey of a colony-forming choanoflagellate.</title>
        <authorList>
            <person name="Alegado R.A."/>
            <person name="Ferriera S."/>
            <person name="Nusbaum C."/>
            <person name="Young S.K."/>
            <person name="Zeng Q."/>
            <person name="Imamovic A."/>
            <person name="Fairclough S.R."/>
            <person name="King N."/>
        </authorList>
    </citation>
    <scope>NUCLEOTIDE SEQUENCE [LARGE SCALE GENOMIC DNA]</scope>
    <source>
        <strain evidence="1 2">PR1</strain>
    </source>
</reference>
<gene>
    <name evidence="1" type="ORF">ALPR1_13055</name>
</gene>
<organism evidence="1 2">
    <name type="scientific">Algoriphagus machipongonensis</name>
    <dbReference type="NCBI Taxonomy" id="388413"/>
    <lineage>
        <taxon>Bacteria</taxon>
        <taxon>Pseudomonadati</taxon>
        <taxon>Bacteroidota</taxon>
        <taxon>Cytophagia</taxon>
        <taxon>Cytophagales</taxon>
        <taxon>Cyclobacteriaceae</taxon>
        <taxon>Algoriphagus</taxon>
    </lineage>
</organism>
<dbReference type="STRING" id="388413.ALPR1_13055"/>
<evidence type="ECO:0000313" key="1">
    <source>
        <dbReference type="EMBL" id="EAZ83150.1"/>
    </source>
</evidence>
<sequence length="96" mass="11300">MIEAHFISAKTICTQYGIEISFVHELVEFGLITLEFQKEEAFIHQDQIGDLEKILRLQQDLNLNLEAIDVIFNLLRKEKALKEELAILRNRLKLYE</sequence>
<comment type="caution">
    <text evidence="1">The sequence shown here is derived from an EMBL/GenBank/DDBJ whole genome shotgun (WGS) entry which is preliminary data.</text>
</comment>
<accession>A3HTI2</accession>
<dbReference type="Pfam" id="PF13591">
    <property type="entry name" value="MerR_2"/>
    <property type="match status" value="1"/>
</dbReference>
<dbReference type="AlphaFoldDB" id="A3HTI2"/>
<dbReference type="OrthoDB" id="1494789at2"/>
<dbReference type="HOGENOM" id="CLU_144710_4_0_10"/>
<keyword evidence="2" id="KW-1185">Reference proteome</keyword>
<evidence type="ECO:0000313" key="2">
    <source>
        <dbReference type="Proteomes" id="UP000003919"/>
    </source>
</evidence>
<evidence type="ECO:0008006" key="3">
    <source>
        <dbReference type="Google" id="ProtNLM"/>
    </source>
</evidence>
<dbReference type="RefSeq" id="WP_008201132.1">
    <property type="nucleotide sequence ID" value="NZ_CM001023.1"/>
</dbReference>
<dbReference type="eggNOG" id="ENOG5032YCF">
    <property type="taxonomic scope" value="Bacteria"/>
</dbReference>
<protein>
    <recommendedName>
        <fullName evidence="3">MerR family transcriptional regulator</fullName>
    </recommendedName>
</protein>
<dbReference type="Gene3D" id="1.10.1660.10">
    <property type="match status" value="1"/>
</dbReference>
<dbReference type="EMBL" id="CM001023">
    <property type="protein sequence ID" value="EAZ83150.1"/>
    <property type="molecule type" value="Genomic_DNA"/>
</dbReference>
<name>A3HTI2_9BACT</name>